<comment type="cofactor">
    <cofactor evidence="11">
        <name>Zn(2+)</name>
        <dbReference type="ChEBI" id="CHEBI:29105"/>
    </cofactor>
    <text evidence="11">Binds 1 zinc ion per subunit.</text>
</comment>
<dbReference type="InterPro" id="IPR012346">
    <property type="entry name" value="p53/RUNT-type_TF_DNA-bd_sf"/>
</dbReference>
<dbReference type="Gene3D" id="2.60.40.720">
    <property type="match status" value="1"/>
</dbReference>
<feature type="binding site" evidence="11">
    <location>
        <position position="203"/>
    </location>
    <ligand>
        <name>Zn(2+)</name>
        <dbReference type="ChEBI" id="CHEBI:29105"/>
    </ligand>
</feature>
<evidence type="ECO:0000259" key="13">
    <source>
        <dbReference type="Pfam" id="PF00870"/>
    </source>
</evidence>
<gene>
    <name evidence="15" type="primary">LOC108742662</name>
</gene>
<dbReference type="InterPro" id="IPR011615">
    <property type="entry name" value="p53_DNA-bd"/>
</dbReference>
<dbReference type="KEGG" id="apln:108742662"/>
<feature type="compositionally biased region" description="Basic and acidic residues" evidence="12">
    <location>
        <begin position="306"/>
        <end position="319"/>
    </location>
</feature>
<keyword evidence="10" id="KW-0539">Nucleus</keyword>
<feature type="compositionally biased region" description="Pro residues" evidence="12">
    <location>
        <begin position="100"/>
        <end position="117"/>
    </location>
</feature>
<feature type="binding site" evidence="11">
    <location>
        <position position="200"/>
    </location>
    <ligand>
        <name>Zn(2+)</name>
        <dbReference type="ChEBI" id="CHEBI:29105"/>
    </ligand>
</feature>
<accession>A0A1W4XBP0</accession>
<evidence type="ECO:0000256" key="6">
    <source>
        <dbReference type="ARBA" id="ARBA00023015"/>
    </source>
</evidence>
<evidence type="ECO:0000313" key="14">
    <source>
        <dbReference type="Proteomes" id="UP000192223"/>
    </source>
</evidence>
<dbReference type="PANTHER" id="PTHR11447:SF16">
    <property type="entry name" value="P53 PROTEIN LONG FORM VARIANT 1"/>
    <property type="match status" value="1"/>
</dbReference>
<dbReference type="GO" id="GO:0006915">
    <property type="term" value="P:apoptotic process"/>
    <property type="evidence" value="ECO:0007669"/>
    <property type="project" value="UniProtKB-KW"/>
</dbReference>
<evidence type="ECO:0000256" key="11">
    <source>
        <dbReference type="PIRSR" id="PIRSR602117-1"/>
    </source>
</evidence>
<keyword evidence="7" id="KW-0238">DNA-binding</keyword>
<dbReference type="InterPro" id="IPR008967">
    <property type="entry name" value="p53-like_TF_DNA-bd_sf"/>
</dbReference>
<keyword evidence="5 11" id="KW-0862">Zinc</keyword>
<evidence type="ECO:0000313" key="15">
    <source>
        <dbReference type="RefSeq" id="XP_018333439.1"/>
    </source>
</evidence>
<dbReference type="GeneID" id="108742662"/>
<evidence type="ECO:0000256" key="4">
    <source>
        <dbReference type="ARBA" id="ARBA00022723"/>
    </source>
</evidence>
<feature type="region of interest" description="Disordered" evidence="12">
    <location>
        <begin position="92"/>
        <end position="118"/>
    </location>
</feature>
<feature type="binding site" evidence="11">
    <location>
        <position position="270"/>
    </location>
    <ligand>
        <name>Zn(2+)</name>
        <dbReference type="ChEBI" id="CHEBI:29105"/>
    </ligand>
</feature>
<sequence length="399" mass="45208">MKSEIFNENIRMCEESTQPLLTDSQQSEIFRDIDFAALSPNTISNLLPDYTSVNVNDTHFDVNPQQNLQGSFVYVLNNDRNISYHEDIKQENGYSESLTPSPPTEPVLQLPPVPPPQTTSSIISNEDYPGPLNFDVFINPHLVPGNKTWVYSEKLRKIYIGMGISFPVDFRCNPGNQVLFVRATPLYSVSQFAQEPVIRCIAHAQRSDGSNQGLPAHVWSHIIRCHSSGAVYQGNVEQKERLSVVVPLEKPQTGSDTVRINYQFVCKNSCPSGMNRRPMELVFTLEDYQGNVLGRTKVNIRVCSSPKRDREKEERERMANGELPSSKKRKENPKKPTNNKDGSDIKIHEITIPVAGTHNVNNILKYAYDIMSGDQNRFNVQEPFQECMTKITNMMGKQE</sequence>
<evidence type="ECO:0000256" key="5">
    <source>
        <dbReference type="ARBA" id="ARBA00022833"/>
    </source>
</evidence>
<feature type="domain" description="p53 DNA-binding" evidence="13">
    <location>
        <begin position="125"/>
        <end position="316"/>
    </location>
</feature>
<keyword evidence="8" id="KW-0010">Activator</keyword>
<dbReference type="CDD" id="cd08367">
    <property type="entry name" value="P53"/>
    <property type="match status" value="1"/>
</dbReference>
<evidence type="ECO:0000256" key="2">
    <source>
        <dbReference type="ARBA" id="ARBA00006167"/>
    </source>
</evidence>
<dbReference type="GO" id="GO:0005634">
    <property type="term" value="C:nucleus"/>
    <property type="evidence" value="ECO:0007669"/>
    <property type="project" value="UniProtKB-SubCell"/>
</dbReference>
<evidence type="ECO:0000256" key="9">
    <source>
        <dbReference type="ARBA" id="ARBA00023163"/>
    </source>
</evidence>
<evidence type="ECO:0000256" key="7">
    <source>
        <dbReference type="ARBA" id="ARBA00023125"/>
    </source>
</evidence>
<feature type="region of interest" description="Disordered" evidence="12">
    <location>
        <begin position="304"/>
        <end position="344"/>
    </location>
</feature>
<dbReference type="PANTHER" id="PTHR11447">
    <property type="entry name" value="CELLULAR TUMOR ANTIGEN P53"/>
    <property type="match status" value="1"/>
</dbReference>
<evidence type="ECO:0000256" key="10">
    <source>
        <dbReference type="ARBA" id="ARBA00023242"/>
    </source>
</evidence>
<reference evidence="15" key="1">
    <citation type="submission" date="2025-08" db="UniProtKB">
        <authorList>
            <consortium name="RefSeq"/>
        </authorList>
    </citation>
    <scope>IDENTIFICATION</scope>
    <source>
        <tissue evidence="15">Entire body</tissue>
    </source>
</reference>
<keyword evidence="14" id="KW-1185">Reference proteome</keyword>
<dbReference type="InterPro" id="IPR002117">
    <property type="entry name" value="p53_tumour_suppressor"/>
</dbReference>
<feature type="binding site" evidence="11">
    <location>
        <position position="266"/>
    </location>
    <ligand>
        <name>Zn(2+)</name>
        <dbReference type="ChEBI" id="CHEBI:29105"/>
    </ligand>
</feature>
<dbReference type="OrthoDB" id="5915660at2759"/>
<keyword evidence="3" id="KW-0053">Apoptosis</keyword>
<dbReference type="AlphaFoldDB" id="A0A1W4XBP0"/>
<evidence type="ECO:0000256" key="3">
    <source>
        <dbReference type="ARBA" id="ARBA00022703"/>
    </source>
</evidence>
<dbReference type="PRINTS" id="PR00386">
    <property type="entry name" value="P53SUPPRESSR"/>
</dbReference>
<dbReference type="InParanoid" id="A0A1W4XBP0"/>
<dbReference type="GO" id="GO:0046872">
    <property type="term" value="F:metal ion binding"/>
    <property type="evidence" value="ECO:0007669"/>
    <property type="project" value="UniProtKB-KW"/>
</dbReference>
<keyword evidence="9" id="KW-0804">Transcription</keyword>
<name>A0A1W4XBP0_AGRPL</name>
<comment type="subcellular location">
    <subcellularLocation>
        <location evidence="1">Nucleus</location>
    </subcellularLocation>
</comment>
<comment type="similarity">
    <text evidence="2">Belongs to the p53 family.</text>
</comment>
<evidence type="ECO:0000256" key="12">
    <source>
        <dbReference type="SAM" id="MobiDB-lite"/>
    </source>
</evidence>
<keyword evidence="6" id="KW-0805">Transcription regulation</keyword>
<proteinExistence type="inferred from homology"/>
<dbReference type="Pfam" id="PF00870">
    <property type="entry name" value="P53"/>
    <property type="match status" value="1"/>
</dbReference>
<dbReference type="RefSeq" id="XP_018333439.1">
    <property type="nucleotide sequence ID" value="XM_018477937.2"/>
</dbReference>
<evidence type="ECO:0000256" key="1">
    <source>
        <dbReference type="ARBA" id="ARBA00004123"/>
    </source>
</evidence>
<dbReference type="GO" id="GO:0000978">
    <property type="term" value="F:RNA polymerase II cis-regulatory region sequence-specific DNA binding"/>
    <property type="evidence" value="ECO:0007669"/>
    <property type="project" value="TreeGrafter"/>
</dbReference>
<keyword evidence="4 11" id="KW-0479">Metal-binding</keyword>
<evidence type="ECO:0000256" key="8">
    <source>
        <dbReference type="ARBA" id="ARBA00023159"/>
    </source>
</evidence>
<dbReference type="Proteomes" id="UP000192223">
    <property type="component" value="Unplaced"/>
</dbReference>
<protein>
    <submittedName>
        <fullName evidence="15">Cellular tumor antigen p53</fullName>
    </submittedName>
</protein>
<dbReference type="SUPFAM" id="SSF49417">
    <property type="entry name" value="p53-like transcription factors"/>
    <property type="match status" value="1"/>
</dbReference>
<dbReference type="GO" id="GO:0000981">
    <property type="term" value="F:DNA-binding transcription factor activity, RNA polymerase II-specific"/>
    <property type="evidence" value="ECO:0007669"/>
    <property type="project" value="TreeGrafter"/>
</dbReference>
<dbReference type="STRING" id="224129.A0A1W4XBP0"/>
<organism evidence="14 15">
    <name type="scientific">Agrilus planipennis</name>
    <name type="common">Emerald ash borer</name>
    <name type="synonym">Agrilus marcopoli</name>
    <dbReference type="NCBI Taxonomy" id="224129"/>
    <lineage>
        <taxon>Eukaryota</taxon>
        <taxon>Metazoa</taxon>
        <taxon>Ecdysozoa</taxon>
        <taxon>Arthropoda</taxon>
        <taxon>Hexapoda</taxon>
        <taxon>Insecta</taxon>
        <taxon>Pterygota</taxon>
        <taxon>Neoptera</taxon>
        <taxon>Endopterygota</taxon>
        <taxon>Coleoptera</taxon>
        <taxon>Polyphaga</taxon>
        <taxon>Elateriformia</taxon>
        <taxon>Buprestoidea</taxon>
        <taxon>Buprestidae</taxon>
        <taxon>Agrilinae</taxon>
        <taxon>Agrilus</taxon>
    </lineage>
</organism>